<evidence type="ECO:0000313" key="2">
    <source>
        <dbReference type="Proteomes" id="UP000799437"/>
    </source>
</evidence>
<organism evidence="1 2">
    <name type="scientific">Pseudovirgaria hyperparasitica</name>
    <dbReference type="NCBI Taxonomy" id="470096"/>
    <lineage>
        <taxon>Eukaryota</taxon>
        <taxon>Fungi</taxon>
        <taxon>Dikarya</taxon>
        <taxon>Ascomycota</taxon>
        <taxon>Pezizomycotina</taxon>
        <taxon>Dothideomycetes</taxon>
        <taxon>Dothideomycetes incertae sedis</taxon>
        <taxon>Acrospermales</taxon>
        <taxon>Acrospermaceae</taxon>
        <taxon>Pseudovirgaria</taxon>
    </lineage>
</organism>
<sequence length="267" mass="31336">MCKVSLSKPGRVCSICPSNCASRSTSTSSRMAPWPMTEEVLDWSWRVQLYLNENCGSRRLERLLWDHGNSRYVGTMCRSLYYRTPPPFRTNIIRTCWKLYLEAAPLLYSSNKIVFPFTFTDFSSFARHIPLRQMGFGPSSKSCLDLIRTLDLNYTSCYYFDDPTKTWLQLRQLRSLKLLRIRILVPQHRYLEEQARLFITQVMEFISHNDSERVVDVHVVTNGRWGFMGALHEVGLVELPLDEPGSRVFQHHTWRKQRNGEEEKQDT</sequence>
<dbReference type="EMBL" id="ML996584">
    <property type="protein sequence ID" value="KAF2753526.1"/>
    <property type="molecule type" value="Genomic_DNA"/>
</dbReference>
<evidence type="ECO:0000313" key="1">
    <source>
        <dbReference type="EMBL" id="KAF2753526.1"/>
    </source>
</evidence>
<protein>
    <submittedName>
        <fullName evidence="1">Uncharacterized protein</fullName>
    </submittedName>
</protein>
<gene>
    <name evidence="1" type="ORF">EJ05DRAFT_220863</name>
</gene>
<keyword evidence="2" id="KW-1185">Reference proteome</keyword>
<dbReference type="AlphaFoldDB" id="A0A6A6VUQ7"/>
<proteinExistence type="predicted"/>
<accession>A0A6A6VUQ7</accession>
<dbReference type="Proteomes" id="UP000799437">
    <property type="component" value="Unassembled WGS sequence"/>
</dbReference>
<dbReference type="RefSeq" id="XP_033595977.1">
    <property type="nucleotide sequence ID" value="XM_033739901.1"/>
</dbReference>
<reference evidence="1" key="1">
    <citation type="journal article" date="2020" name="Stud. Mycol.">
        <title>101 Dothideomycetes genomes: a test case for predicting lifestyles and emergence of pathogens.</title>
        <authorList>
            <person name="Haridas S."/>
            <person name="Albert R."/>
            <person name="Binder M."/>
            <person name="Bloem J."/>
            <person name="Labutti K."/>
            <person name="Salamov A."/>
            <person name="Andreopoulos B."/>
            <person name="Baker S."/>
            <person name="Barry K."/>
            <person name="Bills G."/>
            <person name="Bluhm B."/>
            <person name="Cannon C."/>
            <person name="Castanera R."/>
            <person name="Culley D."/>
            <person name="Daum C."/>
            <person name="Ezra D."/>
            <person name="Gonzalez J."/>
            <person name="Henrissat B."/>
            <person name="Kuo A."/>
            <person name="Liang C."/>
            <person name="Lipzen A."/>
            <person name="Lutzoni F."/>
            <person name="Magnuson J."/>
            <person name="Mondo S."/>
            <person name="Nolan M."/>
            <person name="Ohm R."/>
            <person name="Pangilinan J."/>
            <person name="Park H.-J."/>
            <person name="Ramirez L."/>
            <person name="Alfaro M."/>
            <person name="Sun H."/>
            <person name="Tritt A."/>
            <person name="Yoshinaga Y."/>
            <person name="Zwiers L.-H."/>
            <person name="Turgeon B."/>
            <person name="Goodwin S."/>
            <person name="Spatafora J."/>
            <person name="Crous P."/>
            <person name="Grigoriev I."/>
        </authorList>
    </citation>
    <scope>NUCLEOTIDE SEQUENCE</scope>
    <source>
        <strain evidence="1">CBS 121739</strain>
    </source>
</reference>
<dbReference type="OrthoDB" id="4757095at2759"/>
<name>A0A6A6VUQ7_9PEZI</name>
<dbReference type="GeneID" id="54480955"/>